<comment type="similarity">
    <text evidence="1">Belongs to the CbxX/CfxQ family.</text>
</comment>
<organism evidence="5 6">
    <name type="scientific">Sporosarcina thermotolerans</name>
    <dbReference type="NCBI Taxonomy" id="633404"/>
    <lineage>
        <taxon>Bacteria</taxon>
        <taxon>Bacillati</taxon>
        <taxon>Bacillota</taxon>
        <taxon>Bacilli</taxon>
        <taxon>Bacillales</taxon>
        <taxon>Caryophanaceae</taxon>
        <taxon>Sporosarcina</taxon>
    </lineage>
</organism>
<dbReference type="InterPro" id="IPR000641">
    <property type="entry name" value="CbxX/CfxQ"/>
</dbReference>
<dbReference type="AlphaFoldDB" id="A0AAW9A9Z2"/>
<sequence>MNEWLTYSKRNDGIYYNVEDDNDRQYTVSGELIIDGLAIHQEKSGIWTIDHIPTAVMMTNMPSYETARNLAEYMSKLIRWGEREVVDLFCETTDFKEHLSMAKKAVLNKQTIPEVPERLSYKLEFFYIQNEKTDFHRFNKAIDQLMGMTGLDVFKRQVLKMIYSLVGREKNSDNIRQNKPNIHMAFMGPAGTGKTEMARIMSDIFASLGYLDKGHLVEVDRSQLVAEHIGKTAPKVKKAVSKALGGTLFIDEAYSLVGDEQDFGPEAIATLIKEMEDHKGEFMVILAGYQADMEKLINSNEGFRSRIKQHFHFYDYTPEQVAVIIQNILVDKGYICPDDVKKEITRAIKGQAKQGKVDGNARMARNIAEEIEEELNIRVGKDREQKIKNTRMITVEDVKRATDKQANNQNRQELESIKQSAINKLQSLIGLQDIKTEAQRILNTIVIDNLRFQNGLSPEKTKMHMVFYGPPGTGKTTVARVMGEFLKGAGILSNGHFIEASRSDLVAGYVGQTALKTKDIISKAMGGILFIDEAYSLASDDTSGFGKEALDTLIKEMEDHADNLVVILAGYRKDMEKLMDLNEGLRSRIPYHFDFPHYSAEELYQMALLQLKQKDGLILSEEASKWLQVYINQKVKENNGFIDGDGRWIRNLTQEIRNNQADRLTLLDQEAITFELLQEIEITDIPKD</sequence>
<evidence type="ECO:0000256" key="1">
    <source>
        <dbReference type="ARBA" id="ARBA00010378"/>
    </source>
</evidence>
<dbReference type="InterPro" id="IPR003593">
    <property type="entry name" value="AAA+_ATPase"/>
</dbReference>
<dbReference type="FunFam" id="3.40.50.300:FF:000216">
    <property type="entry name" value="Type VII secretion ATPase EccA"/>
    <property type="match status" value="2"/>
</dbReference>
<keyword evidence="2" id="KW-0547">Nucleotide-binding</keyword>
<dbReference type="SUPFAM" id="SSF52540">
    <property type="entry name" value="P-loop containing nucleoside triphosphate hydrolases"/>
    <property type="match status" value="2"/>
</dbReference>
<dbReference type="SMART" id="SM00382">
    <property type="entry name" value="AAA"/>
    <property type="match status" value="2"/>
</dbReference>
<gene>
    <name evidence="5" type="ORF">QTL97_06125</name>
</gene>
<dbReference type="InterPro" id="IPR003959">
    <property type="entry name" value="ATPase_AAA_core"/>
</dbReference>
<dbReference type="GO" id="GO:0005524">
    <property type="term" value="F:ATP binding"/>
    <property type="evidence" value="ECO:0007669"/>
    <property type="project" value="UniProtKB-KW"/>
</dbReference>
<name>A0AAW9A9Z2_9BACL</name>
<dbReference type="GO" id="GO:0016887">
    <property type="term" value="F:ATP hydrolysis activity"/>
    <property type="evidence" value="ECO:0007669"/>
    <property type="project" value="InterPro"/>
</dbReference>
<dbReference type="Gene3D" id="3.40.50.300">
    <property type="entry name" value="P-loop containing nucleotide triphosphate hydrolases"/>
    <property type="match status" value="2"/>
</dbReference>
<dbReference type="PANTHER" id="PTHR43392:SF2">
    <property type="entry name" value="AAA-TYPE ATPASE FAMILY PROTEIN _ ANKYRIN REPEAT FAMILY PROTEIN"/>
    <property type="match status" value="1"/>
</dbReference>
<dbReference type="InterPro" id="IPR050773">
    <property type="entry name" value="CbxX/CfxQ_RuBisCO_ESX"/>
</dbReference>
<evidence type="ECO:0000313" key="6">
    <source>
        <dbReference type="Proteomes" id="UP001271648"/>
    </source>
</evidence>
<dbReference type="CDD" id="cd00009">
    <property type="entry name" value="AAA"/>
    <property type="match status" value="2"/>
</dbReference>
<dbReference type="EMBL" id="JAUBDJ010000003">
    <property type="protein sequence ID" value="MDW0116503.1"/>
    <property type="molecule type" value="Genomic_DNA"/>
</dbReference>
<evidence type="ECO:0000259" key="4">
    <source>
        <dbReference type="SMART" id="SM00382"/>
    </source>
</evidence>
<dbReference type="Proteomes" id="UP001271648">
    <property type="component" value="Unassembled WGS sequence"/>
</dbReference>
<feature type="domain" description="AAA+ ATPase" evidence="4">
    <location>
        <begin position="461"/>
        <end position="599"/>
    </location>
</feature>
<dbReference type="InterPro" id="IPR041627">
    <property type="entry name" value="AAA_lid_6"/>
</dbReference>
<evidence type="ECO:0000256" key="3">
    <source>
        <dbReference type="ARBA" id="ARBA00022840"/>
    </source>
</evidence>
<dbReference type="RefSeq" id="WP_317940437.1">
    <property type="nucleotide sequence ID" value="NZ_JAUBDJ010000003.1"/>
</dbReference>
<accession>A0AAW9A9Z2</accession>
<dbReference type="InterPro" id="IPR027417">
    <property type="entry name" value="P-loop_NTPase"/>
</dbReference>
<comment type="caution">
    <text evidence="5">The sequence shown here is derived from an EMBL/GenBank/DDBJ whole genome shotgun (WGS) entry which is preliminary data.</text>
</comment>
<dbReference type="Pfam" id="PF00004">
    <property type="entry name" value="AAA"/>
    <property type="match status" value="2"/>
</dbReference>
<dbReference type="Gene3D" id="1.10.8.60">
    <property type="match status" value="2"/>
</dbReference>
<reference evidence="5 6" key="1">
    <citation type="submission" date="2023-06" db="EMBL/GenBank/DDBJ databases">
        <title>Sporosarcina sp. nov., isolated from Korean traditional fermented seafood 'Jeotgal'.</title>
        <authorList>
            <person name="Yang A.I."/>
            <person name="Shin N.-R."/>
        </authorList>
    </citation>
    <scope>NUCLEOTIDE SEQUENCE [LARGE SCALE GENOMIC DNA]</scope>
    <source>
        <strain evidence="5 6">KCTC43456</strain>
    </source>
</reference>
<proteinExistence type="inferred from homology"/>
<keyword evidence="6" id="KW-1185">Reference proteome</keyword>
<evidence type="ECO:0000313" key="5">
    <source>
        <dbReference type="EMBL" id="MDW0116503.1"/>
    </source>
</evidence>
<protein>
    <submittedName>
        <fullName evidence="5">AAA family ATPase</fullName>
    </submittedName>
</protein>
<evidence type="ECO:0000256" key="2">
    <source>
        <dbReference type="ARBA" id="ARBA00022741"/>
    </source>
</evidence>
<keyword evidence="3" id="KW-0067">ATP-binding</keyword>
<dbReference type="PRINTS" id="PR00819">
    <property type="entry name" value="CBXCFQXSUPER"/>
</dbReference>
<dbReference type="Pfam" id="PF17866">
    <property type="entry name" value="AAA_lid_6"/>
    <property type="match status" value="1"/>
</dbReference>
<feature type="domain" description="AAA+ ATPase" evidence="4">
    <location>
        <begin position="180"/>
        <end position="317"/>
    </location>
</feature>
<dbReference type="PANTHER" id="PTHR43392">
    <property type="entry name" value="AAA-TYPE ATPASE FAMILY PROTEIN / ANKYRIN REPEAT FAMILY PROTEIN"/>
    <property type="match status" value="1"/>
</dbReference>